<dbReference type="HAMAP" id="MF_00735">
    <property type="entry name" value="Methyltr_PrmA"/>
    <property type="match status" value="1"/>
</dbReference>
<evidence type="ECO:0000256" key="3">
    <source>
        <dbReference type="ARBA" id="ARBA00022603"/>
    </source>
</evidence>
<dbReference type="EC" id="2.1.1.-" evidence="6"/>
<dbReference type="InterPro" id="IPR050078">
    <property type="entry name" value="Ribosomal_L11_MeTrfase_PrmA"/>
</dbReference>
<dbReference type="EMBL" id="VYQF01000003">
    <property type="protein sequence ID" value="KAA9038595.1"/>
    <property type="molecule type" value="Genomic_DNA"/>
</dbReference>
<keyword evidence="7" id="KW-0689">Ribosomal protein</keyword>
<dbReference type="InterPro" id="IPR029063">
    <property type="entry name" value="SAM-dependent_MTases_sf"/>
</dbReference>
<comment type="subcellular location">
    <subcellularLocation>
        <location evidence="6">Cytoplasm</location>
    </subcellularLocation>
</comment>
<dbReference type="PIRSF" id="PIRSF000401">
    <property type="entry name" value="RPL11_MTase"/>
    <property type="match status" value="1"/>
</dbReference>
<protein>
    <recommendedName>
        <fullName evidence="6">Ribosomal protein L11 methyltransferase</fullName>
        <shortName evidence="6">L11 Mtase</shortName>
        <ecNumber evidence="6">2.1.1.-</ecNumber>
    </recommendedName>
</protein>
<keyword evidence="8" id="KW-1185">Reference proteome</keyword>
<comment type="caution">
    <text evidence="7">The sequence shown here is derived from an EMBL/GenBank/DDBJ whole genome shotgun (WGS) entry which is preliminary data.</text>
</comment>
<evidence type="ECO:0000256" key="2">
    <source>
        <dbReference type="ARBA" id="ARBA00022490"/>
    </source>
</evidence>
<keyword evidence="3 6" id="KW-0489">Methyltransferase</keyword>
<dbReference type="Pfam" id="PF06325">
    <property type="entry name" value="PrmA"/>
    <property type="match status" value="1"/>
</dbReference>
<dbReference type="InterPro" id="IPR004498">
    <property type="entry name" value="Ribosomal_PrmA_MeTrfase"/>
</dbReference>
<dbReference type="Proteomes" id="UP000326903">
    <property type="component" value="Unassembled WGS sequence"/>
</dbReference>
<keyword evidence="7" id="KW-0687">Ribonucleoprotein</keyword>
<keyword evidence="2 6" id="KW-0963">Cytoplasm</keyword>
<dbReference type="GO" id="GO:0005737">
    <property type="term" value="C:cytoplasm"/>
    <property type="evidence" value="ECO:0007669"/>
    <property type="project" value="UniProtKB-SubCell"/>
</dbReference>
<dbReference type="PANTHER" id="PTHR43648">
    <property type="entry name" value="ELECTRON TRANSFER FLAVOPROTEIN BETA SUBUNIT LYSINE METHYLTRANSFERASE"/>
    <property type="match status" value="1"/>
</dbReference>
<dbReference type="NCBIfam" id="NF001785">
    <property type="entry name" value="PRK00517.2-2"/>
    <property type="match status" value="1"/>
</dbReference>
<feature type="binding site" evidence="6">
    <location>
        <position position="166"/>
    </location>
    <ligand>
        <name>S-adenosyl-L-methionine</name>
        <dbReference type="ChEBI" id="CHEBI:59789"/>
    </ligand>
</feature>
<evidence type="ECO:0000313" key="8">
    <source>
        <dbReference type="Proteomes" id="UP000326903"/>
    </source>
</evidence>
<evidence type="ECO:0000313" key="7">
    <source>
        <dbReference type="EMBL" id="KAA9038595.1"/>
    </source>
</evidence>
<reference evidence="7 8" key="1">
    <citation type="submission" date="2019-09" db="EMBL/GenBank/DDBJ databases">
        <title>Draft genome sequence of Ginsengibacter sp. BR5-29.</title>
        <authorList>
            <person name="Im W.-T."/>
        </authorList>
    </citation>
    <scope>NUCLEOTIDE SEQUENCE [LARGE SCALE GENOMIC DNA]</scope>
    <source>
        <strain evidence="7 8">BR5-29</strain>
    </source>
</reference>
<name>A0A5J5IJP5_9BACT</name>
<dbReference type="CDD" id="cd02440">
    <property type="entry name" value="AdoMet_MTases"/>
    <property type="match status" value="1"/>
</dbReference>
<feature type="binding site" evidence="6">
    <location>
        <position position="207"/>
    </location>
    <ligand>
        <name>S-adenosyl-L-methionine</name>
        <dbReference type="ChEBI" id="CHEBI:59789"/>
    </ligand>
</feature>
<proteinExistence type="inferred from homology"/>
<comment type="function">
    <text evidence="6">Methylates ribosomal protein L11.</text>
</comment>
<feature type="binding site" evidence="6">
    <location>
        <position position="123"/>
    </location>
    <ligand>
        <name>S-adenosyl-L-methionine</name>
        <dbReference type="ChEBI" id="CHEBI:59789"/>
    </ligand>
</feature>
<comment type="similarity">
    <text evidence="1 6">Belongs to the methyltransferase superfamily. PrmA family.</text>
</comment>
<sequence length="271" mass="30616">MKKFIKIEVEPISLEGSDILIAELSENNFYAFEQNDNDLIAYIKQEDFDATKLVTLLPPGIAYKYSIIEDRNWNKEWESNFHPVIINDFAGIRASFHKPLQNVKHEIIITPKMSFGTGHHATTFLMIDLMQKINFNNKKVLDFGTGTGILAILAEKLGAASILAIDNDEWSINNTSENIIANNCNRIITEERNTIAGISNVDIILANINFNVLTENVNNFSMLLERNSVLLLSGFLEGDEKNIISTFVKNGFTKTHMGEKEGWIGMVFKKQ</sequence>
<feature type="binding site" evidence="6">
    <location>
        <position position="144"/>
    </location>
    <ligand>
        <name>S-adenosyl-L-methionine</name>
        <dbReference type="ChEBI" id="CHEBI:59789"/>
    </ligand>
</feature>
<dbReference type="GO" id="GO:0005840">
    <property type="term" value="C:ribosome"/>
    <property type="evidence" value="ECO:0007669"/>
    <property type="project" value="UniProtKB-KW"/>
</dbReference>
<keyword evidence="4 6" id="KW-0808">Transferase</keyword>
<organism evidence="7 8">
    <name type="scientific">Ginsengibacter hankyongi</name>
    <dbReference type="NCBI Taxonomy" id="2607284"/>
    <lineage>
        <taxon>Bacteria</taxon>
        <taxon>Pseudomonadati</taxon>
        <taxon>Bacteroidota</taxon>
        <taxon>Chitinophagia</taxon>
        <taxon>Chitinophagales</taxon>
        <taxon>Chitinophagaceae</taxon>
        <taxon>Ginsengibacter</taxon>
    </lineage>
</organism>
<dbReference type="GO" id="GO:0032259">
    <property type="term" value="P:methylation"/>
    <property type="evidence" value="ECO:0007669"/>
    <property type="project" value="UniProtKB-KW"/>
</dbReference>
<evidence type="ECO:0000256" key="6">
    <source>
        <dbReference type="HAMAP-Rule" id="MF_00735"/>
    </source>
</evidence>
<dbReference type="SUPFAM" id="SSF53335">
    <property type="entry name" value="S-adenosyl-L-methionine-dependent methyltransferases"/>
    <property type="match status" value="1"/>
</dbReference>
<gene>
    <name evidence="6" type="primary">prmA</name>
    <name evidence="7" type="ORF">FW778_13645</name>
</gene>
<keyword evidence="5 6" id="KW-0949">S-adenosyl-L-methionine</keyword>
<dbReference type="GO" id="GO:0008276">
    <property type="term" value="F:protein methyltransferase activity"/>
    <property type="evidence" value="ECO:0007669"/>
    <property type="project" value="UniProtKB-UniRule"/>
</dbReference>
<dbReference type="Gene3D" id="3.40.50.150">
    <property type="entry name" value="Vaccinia Virus protein VP39"/>
    <property type="match status" value="1"/>
</dbReference>
<comment type="catalytic activity">
    <reaction evidence="6">
        <text>L-lysyl-[protein] + 3 S-adenosyl-L-methionine = N(6),N(6),N(6)-trimethyl-L-lysyl-[protein] + 3 S-adenosyl-L-homocysteine + 3 H(+)</text>
        <dbReference type="Rhea" id="RHEA:54192"/>
        <dbReference type="Rhea" id="RHEA-COMP:9752"/>
        <dbReference type="Rhea" id="RHEA-COMP:13826"/>
        <dbReference type="ChEBI" id="CHEBI:15378"/>
        <dbReference type="ChEBI" id="CHEBI:29969"/>
        <dbReference type="ChEBI" id="CHEBI:57856"/>
        <dbReference type="ChEBI" id="CHEBI:59789"/>
        <dbReference type="ChEBI" id="CHEBI:61961"/>
    </reaction>
</comment>
<evidence type="ECO:0000256" key="5">
    <source>
        <dbReference type="ARBA" id="ARBA00022691"/>
    </source>
</evidence>
<dbReference type="RefSeq" id="WP_150415316.1">
    <property type="nucleotide sequence ID" value="NZ_VYQF01000003.1"/>
</dbReference>
<dbReference type="PANTHER" id="PTHR43648:SF1">
    <property type="entry name" value="ELECTRON TRANSFER FLAVOPROTEIN BETA SUBUNIT LYSINE METHYLTRANSFERASE"/>
    <property type="match status" value="1"/>
</dbReference>
<dbReference type="AlphaFoldDB" id="A0A5J5IJP5"/>
<evidence type="ECO:0000256" key="1">
    <source>
        <dbReference type="ARBA" id="ARBA00009741"/>
    </source>
</evidence>
<evidence type="ECO:0000256" key="4">
    <source>
        <dbReference type="ARBA" id="ARBA00022679"/>
    </source>
</evidence>
<accession>A0A5J5IJP5</accession>